<protein>
    <submittedName>
        <fullName evidence="10">DEAD-box ATP-dependent RNA helicase CshA</fullName>
        <ecNumber evidence="10">3.6.4.13</ecNumber>
    </submittedName>
</protein>
<feature type="domain" description="DEAD-box RNA helicase Q" evidence="9">
    <location>
        <begin position="7"/>
        <end position="35"/>
    </location>
</feature>
<dbReference type="InterPro" id="IPR027417">
    <property type="entry name" value="P-loop_NTPase"/>
</dbReference>
<sequence>MTNSTKELFGDLLLDKKIVAALTDMGFEEPSPIQRETIPLCLAGEDVIGQAQTGTGKTAAFGIPIIQNLTDHKHIQALIMTPTRELAIQVSEEVGKIGRTNHVKALPVYGGQPIDRQIRALRSGVNIVIGTPGRLLDHLRRGTIKLDHIKFLVVDEADEMLDMGFVDDMEEIMKNLPVDRQTMLFSATMPRPILSLTKKYMKAPKLIAIHKEIVTAPLIDQFYYETKDKVDGLSRILDVETNCKMIVFCRTKKGVDELVIALGTRGYLAEGLHGDLSQNQRDRVMKKFRAGRADILIATDVAARGLDIENISHVVNFDIPQDPESYVHRIGRTGRAGNSGIAITFITPREFRQLKLIERTVKTKIVRSQLPTDANVLERQREQIVSKMQSVLDQANYKDYMSIVETLQKDYNAEEIAAAALKLMQEGVKALEAPAESRSASADLDNTGGRPGMVRMFINVGRSQKITVKDIAQAIAIEADIPGKDIGLINIYDKFSFVEIPADSAEKVLAVMHRNTIKGYKVNIEPAKAK</sequence>
<keyword evidence="1" id="KW-0963">Cytoplasm</keyword>
<name>A0A644TL44_9ZZZZ</name>
<keyword evidence="3 10" id="KW-0378">Hydrolase</keyword>
<evidence type="ECO:0000256" key="2">
    <source>
        <dbReference type="ARBA" id="ARBA00022741"/>
    </source>
</evidence>
<dbReference type="GO" id="GO:0005829">
    <property type="term" value="C:cytosol"/>
    <property type="evidence" value="ECO:0007669"/>
    <property type="project" value="TreeGrafter"/>
</dbReference>
<dbReference type="InterPro" id="IPR057325">
    <property type="entry name" value="DeaD_dimer"/>
</dbReference>
<dbReference type="InterPro" id="IPR001650">
    <property type="entry name" value="Helicase_C-like"/>
</dbReference>
<dbReference type="Pfam" id="PF00270">
    <property type="entry name" value="DEAD"/>
    <property type="match status" value="1"/>
</dbReference>
<accession>A0A644TL44</accession>
<keyword evidence="2" id="KW-0547">Nucleotide-binding</keyword>
<dbReference type="GO" id="GO:0003724">
    <property type="term" value="F:RNA helicase activity"/>
    <property type="evidence" value="ECO:0007669"/>
    <property type="project" value="UniProtKB-EC"/>
</dbReference>
<dbReference type="InterPro" id="IPR000629">
    <property type="entry name" value="RNA-helicase_DEAD-box_CS"/>
</dbReference>
<dbReference type="CDD" id="cd18787">
    <property type="entry name" value="SF2_C_DEAD"/>
    <property type="match status" value="1"/>
</dbReference>
<dbReference type="Gene3D" id="3.40.50.300">
    <property type="entry name" value="P-loop containing nucleotide triphosphate hydrolases"/>
    <property type="match status" value="2"/>
</dbReference>
<evidence type="ECO:0000259" key="9">
    <source>
        <dbReference type="PROSITE" id="PS51195"/>
    </source>
</evidence>
<dbReference type="InterPro" id="IPR050547">
    <property type="entry name" value="DEAD_box_RNA_helicases"/>
</dbReference>
<proteinExistence type="predicted"/>
<comment type="caution">
    <text evidence="10">The sequence shown here is derived from an EMBL/GenBank/DDBJ whole genome shotgun (WGS) entry which is preliminary data.</text>
</comment>
<evidence type="ECO:0000259" key="8">
    <source>
        <dbReference type="PROSITE" id="PS51194"/>
    </source>
</evidence>
<keyword evidence="6" id="KW-0346">Stress response</keyword>
<evidence type="ECO:0000256" key="6">
    <source>
        <dbReference type="ARBA" id="ARBA00023016"/>
    </source>
</evidence>
<dbReference type="Pfam" id="PF25399">
    <property type="entry name" value="DeaD_dimer"/>
    <property type="match status" value="1"/>
</dbReference>
<evidence type="ECO:0000256" key="1">
    <source>
        <dbReference type="ARBA" id="ARBA00022490"/>
    </source>
</evidence>
<dbReference type="PROSITE" id="PS51192">
    <property type="entry name" value="HELICASE_ATP_BIND_1"/>
    <property type="match status" value="1"/>
</dbReference>
<dbReference type="Pfam" id="PF00271">
    <property type="entry name" value="Helicase_C"/>
    <property type="match status" value="1"/>
</dbReference>
<dbReference type="EMBL" id="VSSQ01000035">
    <property type="protein sequence ID" value="MPL67042.1"/>
    <property type="molecule type" value="Genomic_DNA"/>
</dbReference>
<evidence type="ECO:0000259" key="7">
    <source>
        <dbReference type="PROSITE" id="PS51192"/>
    </source>
</evidence>
<dbReference type="PROSITE" id="PS00039">
    <property type="entry name" value="DEAD_ATP_HELICASE"/>
    <property type="match status" value="1"/>
</dbReference>
<dbReference type="Pfam" id="PF03880">
    <property type="entry name" value="DbpA"/>
    <property type="match status" value="1"/>
</dbReference>
<dbReference type="InterPro" id="IPR044742">
    <property type="entry name" value="DEAD/DEAH_RhlB"/>
</dbReference>
<dbReference type="GO" id="GO:0005524">
    <property type="term" value="F:ATP binding"/>
    <property type="evidence" value="ECO:0007669"/>
    <property type="project" value="UniProtKB-KW"/>
</dbReference>
<dbReference type="InterPro" id="IPR014014">
    <property type="entry name" value="RNA_helicase_DEAD_Q_motif"/>
</dbReference>
<reference evidence="10" key="1">
    <citation type="submission" date="2019-08" db="EMBL/GenBank/DDBJ databases">
        <authorList>
            <person name="Kucharzyk K."/>
            <person name="Murdoch R.W."/>
            <person name="Higgins S."/>
            <person name="Loffler F."/>
        </authorList>
    </citation>
    <scope>NUCLEOTIDE SEQUENCE</scope>
</reference>
<evidence type="ECO:0000256" key="4">
    <source>
        <dbReference type="ARBA" id="ARBA00022806"/>
    </source>
</evidence>
<dbReference type="SUPFAM" id="SSF52540">
    <property type="entry name" value="P-loop containing nucleoside triphosphate hydrolases"/>
    <property type="match status" value="1"/>
</dbReference>
<dbReference type="PANTHER" id="PTHR47963">
    <property type="entry name" value="DEAD-BOX ATP-DEPENDENT RNA HELICASE 47, MITOCHONDRIAL"/>
    <property type="match status" value="1"/>
</dbReference>
<gene>
    <name evidence="10" type="primary">cshA_3</name>
    <name evidence="10" type="ORF">SDC9_12732</name>
</gene>
<dbReference type="GO" id="GO:0009409">
    <property type="term" value="P:response to cold"/>
    <property type="evidence" value="ECO:0007669"/>
    <property type="project" value="TreeGrafter"/>
</dbReference>
<feature type="domain" description="Helicase ATP-binding" evidence="7">
    <location>
        <begin position="38"/>
        <end position="207"/>
    </location>
</feature>
<dbReference type="SMART" id="SM00487">
    <property type="entry name" value="DEXDc"/>
    <property type="match status" value="1"/>
</dbReference>
<dbReference type="InterPro" id="IPR014001">
    <property type="entry name" value="Helicase_ATP-bd"/>
</dbReference>
<dbReference type="PROSITE" id="PS51194">
    <property type="entry name" value="HELICASE_CTER"/>
    <property type="match status" value="1"/>
</dbReference>
<dbReference type="Gene3D" id="3.30.70.330">
    <property type="match status" value="1"/>
</dbReference>
<organism evidence="10">
    <name type="scientific">bioreactor metagenome</name>
    <dbReference type="NCBI Taxonomy" id="1076179"/>
    <lineage>
        <taxon>unclassified sequences</taxon>
        <taxon>metagenomes</taxon>
        <taxon>ecological metagenomes</taxon>
    </lineage>
</organism>
<feature type="domain" description="Helicase C-terminal" evidence="8">
    <location>
        <begin position="218"/>
        <end position="378"/>
    </location>
</feature>
<evidence type="ECO:0000256" key="5">
    <source>
        <dbReference type="ARBA" id="ARBA00022840"/>
    </source>
</evidence>
<dbReference type="InterPro" id="IPR005580">
    <property type="entry name" value="DbpA/CsdA_RNA-bd_dom"/>
</dbReference>
<evidence type="ECO:0000313" key="10">
    <source>
        <dbReference type="EMBL" id="MPL67042.1"/>
    </source>
</evidence>
<dbReference type="FunFam" id="3.40.50.300:FF:000108">
    <property type="entry name" value="ATP-dependent RNA helicase RhlE"/>
    <property type="match status" value="1"/>
</dbReference>
<dbReference type="AlphaFoldDB" id="A0A644TL44"/>
<dbReference type="CDD" id="cd12252">
    <property type="entry name" value="RRM_DbpA"/>
    <property type="match status" value="1"/>
</dbReference>
<dbReference type="GO" id="GO:0016787">
    <property type="term" value="F:hydrolase activity"/>
    <property type="evidence" value="ECO:0007669"/>
    <property type="project" value="UniProtKB-KW"/>
</dbReference>
<keyword evidence="4 10" id="KW-0347">Helicase</keyword>
<evidence type="ECO:0000256" key="3">
    <source>
        <dbReference type="ARBA" id="ARBA00022801"/>
    </source>
</evidence>
<dbReference type="EC" id="3.6.4.13" evidence="10"/>
<keyword evidence="5" id="KW-0067">ATP-binding</keyword>
<dbReference type="GO" id="GO:0033592">
    <property type="term" value="F:RNA strand annealing activity"/>
    <property type="evidence" value="ECO:0007669"/>
    <property type="project" value="TreeGrafter"/>
</dbReference>
<dbReference type="GO" id="GO:0005840">
    <property type="term" value="C:ribosome"/>
    <property type="evidence" value="ECO:0007669"/>
    <property type="project" value="TreeGrafter"/>
</dbReference>
<dbReference type="PROSITE" id="PS51195">
    <property type="entry name" value="Q_MOTIF"/>
    <property type="match status" value="1"/>
</dbReference>
<dbReference type="PANTHER" id="PTHR47963:SF5">
    <property type="entry name" value="DEAD-BOX ATP-DEPENDENT RNA HELICASE CSHA"/>
    <property type="match status" value="1"/>
</dbReference>
<dbReference type="InterPro" id="IPR012677">
    <property type="entry name" value="Nucleotide-bd_a/b_plait_sf"/>
</dbReference>
<dbReference type="CDD" id="cd00268">
    <property type="entry name" value="DEADc"/>
    <property type="match status" value="1"/>
</dbReference>
<dbReference type="SMART" id="SM00490">
    <property type="entry name" value="HELICc"/>
    <property type="match status" value="1"/>
</dbReference>
<dbReference type="InterPro" id="IPR011545">
    <property type="entry name" value="DEAD/DEAH_box_helicase_dom"/>
</dbReference>